<evidence type="ECO:0000313" key="2">
    <source>
        <dbReference type="Proteomes" id="UP000828390"/>
    </source>
</evidence>
<reference evidence="1" key="2">
    <citation type="submission" date="2020-11" db="EMBL/GenBank/DDBJ databases">
        <authorList>
            <person name="McCartney M.A."/>
            <person name="Auch B."/>
            <person name="Kono T."/>
            <person name="Mallez S."/>
            <person name="Becker A."/>
            <person name="Gohl D.M."/>
            <person name="Silverstein K.A.T."/>
            <person name="Koren S."/>
            <person name="Bechman K.B."/>
            <person name="Herman A."/>
            <person name="Abrahante J.E."/>
            <person name="Garbe J."/>
        </authorList>
    </citation>
    <scope>NUCLEOTIDE SEQUENCE</scope>
    <source>
        <strain evidence="1">Duluth1</strain>
        <tissue evidence="1">Whole animal</tissue>
    </source>
</reference>
<keyword evidence="2" id="KW-1185">Reference proteome</keyword>
<reference evidence="1" key="1">
    <citation type="journal article" date="2019" name="bioRxiv">
        <title>The Genome of the Zebra Mussel, Dreissena polymorpha: A Resource for Invasive Species Research.</title>
        <authorList>
            <person name="McCartney M.A."/>
            <person name="Auch B."/>
            <person name="Kono T."/>
            <person name="Mallez S."/>
            <person name="Zhang Y."/>
            <person name="Obille A."/>
            <person name="Becker A."/>
            <person name="Abrahante J.E."/>
            <person name="Garbe J."/>
            <person name="Badalamenti J.P."/>
            <person name="Herman A."/>
            <person name="Mangelson H."/>
            <person name="Liachko I."/>
            <person name="Sullivan S."/>
            <person name="Sone E.D."/>
            <person name="Koren S."/>
            <person name="Silverstein K.A.T."/>
            <person name="Beckman K.B."/>
            <person name="Gohl D.M."/>
        </authorList>
    </citation>
    <scope>NUCLEOTIDE SEQUENCE</scope>
    <source>
        <strain evidence="1">Duluth1</strain>
        <tissue evidence="1">Whole animal</tissue>
    </source>
</reference>
<gene>
    <name evidence="1" type="ORF">DPMN_127821</name>
</gene>
<name>A0A9D4JWU9_DREPO</name>
<sequence>MGTDDLYADKDNETLKFVKYYESKSTVGKPMPKSYKHFGNPVKIDCGPKPFNASTNCDPGLLPCLYNIASDPCEYNNIAPGN</sequence>
<protein>
    <submittedName>
        <fullName evidence="1">Uncharacterized protein</fullName>
    </submittedName>
</protein>
<dbReference type="EMBL" id="JAIWYP010000005">
    <property type="protein sequence ID" value="KAH3825934.1"/>
    <property type="molecule type" value="Genomic_DNA"/>
</dbReference>
<organism evidence="1 2">
    <name type="scientific">Dreissena polymorpha</name>
    <name type="common">Zebra mussel</name>
    <name type="synonym">Mytilus polymorpha</name>
    <dbReference type="NCBI Taxonomy" id="45954"/>
    <lineage>
        <taxon>Eukaryota</taxon>
        <taxon>Metazoa</taxon>
        <taxon>Spiralia</taxon>
        <taxon>Lophotrochozoa</taxon>
        <taxon>Mollusca</taxon>
        <taxon>Bivalvia</taxon>
        <taxon>Autobranchia</taxon>
        <taxon>Heteroconchia</taxon>
        <taxon>Euheterodonta</taxon>
        <taxon>Imparidentia</taxon>
        <taxon>Neoheterodontei</taxon>
        <taxon>Myida</taxon>
        <taxon>Dreissenoidea</taxon>
        <taxon>Dreissenidae</taxon>
        <taxon>Dreissena</taxon>
    </lineage>
</organism>
<evidence type="ECO:0000313" key="1">
    <source>
        <dbReference type="EMBL" id="KAH3825934.1"/>
    </source>
</evidence>
<dbReference type="AlphaFoldDB" id="A0A9D4JWU9"/>
<comment type="caution">
    <text evidence="1">The sequence shown here is derived from an EMBL/GenBank/DDBJ whole genome shotgun (WGS) entry which is preliminary data.</text>
</comment>
<dbReference type="Gene3D" id="3.30.1120.10">
    <property type="match status" value="1"/>
</dbReference>
<accession>A0A9D4JWU9</accession>
<dbReference type="Proteomes" id="UP000828390">
    <property type="component" value="Unassembled WGS sequence"/>
</dbReference>
<proteinExistence type="predicted"/>